<dbReference type="PANTHER" id="PTHR47338">
    <property type="entry name" value="ZN(II)2CYS6 TRANSCRIPTION FACTOR (EUROFUNG)-RELATED"/>
    <property type="match status" value="1"/>
</dbReference>
<comment type="subcellular location">
    <subcellularLocation>
        <location evidence="1">Nucleus</location>
    </subcellularLocation>
</comment>
<dbReference type="PANTHER" id="PTHR47338:SF5">
    <property type="entry name" value="ZN(II)2CYS6 TRANSCRIPTION FACTOR (EUROFUNG)"/>
    <property type="match status" value="1"/>
</dbReference>
<evidence type="ECO:0000256" key="6">
    <source>
        <dbReference type="SAM" id="MobiDB-lite"/>
    </source>
</evidence>
<dbReference type="InterPro" id="IPR036864">
    <property type="entry name" value="Zn2-C6_fun-type_DNA-bd_sf"/>
</dbReference>
<dbReference type="RefSeq" id="XP_066674145.1">
    <property type="nucleotide sequence ID" value="XM_066804372.1"/>
</dbReference>
<evidence type="ECO:0000256" key="4">
    <source>
        <dbReference type="ARBA" id="ARBA00023163"/>
    </source>
</evidence>
<keyword evidence="9" id="KW-1185">Reference proteome</keyword>
<evidence type="ECO:0000256" key="3">
    <source>
        <dbReference type="ARBA" id="ARBA00023015"/>
    </source>
</evidence>
<protein>
    <recommendedName>
        <fullName evidence="7">Zn(2)-C6 fungal-type domain-containing protein</fullName>
    </recommendedName>
</protein>
<dbReference type="GeneID" id="92037432"/>
<feature type="domain" description="Zn(2)-C6 fungal-type" evidence="7">
    <location>
        <begin position="70"/>
        <end position="100"/>
    </location>
</feature>
<dbReference type="Pfam" id="PF00172">
    <property type="entry name" value="Zn_clus"/>
    <property type="match status" value="2"/>
</dbReference>
<dbReference type="PROSITE" id="PS50048">
    <property type="entry name" value="ZN2_CY6_FUNGAL_2"/>
    <property type="match status" value="2"/>
</dbReference>
<comment type="caution">
    <text evidence="8">The sequence shown here is derived from an EMBL/GenBank/DDBJ whole genome shotgun (WGS) entry which is preliminary data.</text>
</comment>
<evidence type="ECO:0000256" key="1">
    <source>
        <dbReference type="ARBA" id="ARBA00004123"/>
    </source>
</evidence>
<dbReference type="CDD" id="cd00067">
    <property type="entry name" value="GAL4"/>
    <property type="match status" value="2"/>
</dbReference>
<dbReference type="InterPro" id="IPR001138">
    <property type="entry name" value="Zn2Cys6_DnaBD"/>
</dbReference>
<dbReference type="Gene3D" id="4.10.240.10">
    <property type="entry name" value="Zn(2)-C6 fungal-type DNA-binding domain"/>
    <property type="match status" value="2"/>
</dbReference>
<evidence type="ECO:0000259" key="7">
    <source>
        <dbReference type="PROSITE" id="PS50048"/>
    </source>
</evidence>
<keyword evidence="4" id="KW-0804">Transcription</keyword>
<dbReference type="InterPro" id="IPR050815">
    <property type="entry name" value="TF_fung"/>
</dbReference>
<dbReference type="PROSITE" id="PS00463">
    <property type="entry name" value="ZN2_CY6_FUNGAL_1"/>
    <property type="match status" value="2"/>
</dbReference>
<dbReference type="SUPFAM" id="SSF57701">
    <property type="entry name" value="Zn2/Cys6 DNA-binding domain"/>
    <property type="match status" value="2"/>
</dbReference>
<organism evidence="8 9">
    <name type="scientific">Apiospora hydei</name>
    <dbReference type="NCBI Taxonomy" id="1337664"/>
    <lineage>
        <taxon>Eukaryota</taxon>
        <taxon>Fungi</taxon>
        <taxon>Dikarya</taxon>
        <taxon>Ascomycota</taxon>
        <taxon>Pezizomycotina</taxon>
        <taxon>Sordariomycetes</taxon>
        <taxon>Xylariomycetidae</taxon>
        <taxon>Amphisphaeriales</taxon>
        <taxon>Apiosporaceae</taxon>
        <taxon>Apiospora</taxon>
    </lineage>
</organism>
<reference evidence="8 9" key="1">
    <citation type="submission" date="2023-01" db="EMBL/GenBank/DDBJ databases">
        <title>Analysis of 21 Apiospora genomes using comparative genomics revels a genus with tremendous synthesis potential of carbohydrate active enzymes and secondary metabolites.</title>
        <authorList>
            <person name="Sorensen T."/>
        </authorList>
    </citation>
    <scope>NUCLEOTIDE SEQUENCE [LARGE SCALE GENOMIC DNA]</scope>
    <source>
        <strain evidence="8 9">CBS 114990</strain>
    </source>
</reference>
<proteinExistence type="predicted"/>
<accession>A0ABR1X9P5</accession>
<keyword evidence="5" id="KW-0539">Nucleus</keyword>
<dbReference type="SMART" id="SM00066">
    <property type="entry name" value="GAL4"/>
    <property type="match status" value="2"/>
</dbReference>
<gene>
    <name evidence="8" type="ORF">PG997_000057</name>
</gene>
<evidence type="ECO:0000313" key="8">
    <source>
        <dbReference type="EMBL" id="KAK8093372.1"/>
    </source>
</evidence>
<feature type="region of interest" description="Disordered" evidence="6">
    <location>
        <begin position="44"/>
        <end position="68"/>
    </location>
</feature>
<keyword evidence="3" id="KW-0805">Transcription regulation</keyword>
<name>A0ABR1X9P5_9PEZI</name>
<evidence type="ECO:0000313" key="9">
    <source>
        <dbReference type="Proteomes" id="UP001433268"/>
    </source>
</evidence>
<dbReference type="EMBL" id="JAQQWN010000002">
    <property type="protein sequence ID" value="KAK8093372.1"/>
    <property type="molecule type" value="Genomic_DNA"/>
</dbReference>
<dbReference type="Proteomes" id="UP001433268">
    <property type="component" value="Unassembled WGS sequence"/>
</dbReference>
<feature type="domain" description="Zn(2)-C6 fungal-type" evidence="7">
    <location>
        <begin position="9"/>
        <end position="39"/>
    </location>
</feature>
<keyword evidence="2" id="KW-0479">Metal-binding</keyword>
<evidence type="ECO:0000256" key="2">
    <source>
        <dbReference type="ARBA" id="ARBA00022723"/>
    </source>
</evidence>
<evidence type="ECO:0000256" key="5">
    <source>
        <dbReference type="ARBA" id="ARBA00023242"/>
    </source>
</evidence>
<sequence>MPPPRSAGTCSQCRTRKVRCSGGVPSCSNCERLEYPCSFAAARRGERDGDGDGGASATSRQLEKRRRPQACAPCRSTKSKCTGERPACESCRTRSKDCVYPDSKRRKSHAGSGAYYRLRWRSFDSWKPPWTSAKSPDIASGAEQLWRGWTSVLDSVTS</sequence>